<accession>B5Y944</accession>
<comment type="similarity">
    <text evidence="2">Belongs to the ABC-4 integral membrane protein family. FtsX subfamily.</text>
</comment>
<dbReference type="OrthoDB" id="9812531at2"/>
<keyword evidence="6 10" id="KW-0812">Transmembrane</keyword>
<proteinExistence type="inferred from homology"/>
<dbReference type="Proteomes" id="UP000001732">
    <property type="component" value="Chromosome"/>
</dbReference>
<dbReference type="eggNOG" id="COG2177">
    <property type="taxonomic scope" value="Bacteria"/>
</dbReference>
<dbReference type="PANTHER" id="PTHR47755">
    <property type="entry name" value="CELL DIVISION PROTEIN FTSX"/>
    <property type="match status" value="1"/>
</dbReference>
<keyword evidence="4" id="KW-1003">Cell membrane</keyword>
<feature type="transmembrane region" description="Helical" evidence="10">
    <location>
        <begin position="220"/>
        <end position="243"/>
    </location>
</feature>
<evidence type="ECO:0000259" key="12">
    <source>
        <dbReference type="Pfam" id="PF18075"/>
    </source>
</evidence>
<name>B5Y944_COPPD</name>
<dbReference type="InterPro" id="IPR003838">
    <property type="entry name" value="ABC3_permease_C"/>
</dbReference>
<keyword evidence="9" id="KW-0131">Cell cycle</keyword>
<dbReference type="HOGENOM" id="CLU_899292_0_0_9"/>
<feature type="domain" description="ABC3 transporter permease C-terminal" evidence="11">
    <location>
        <begin position="179"/>
        <end position="297"/>
    </location>
</feature>
<dbReference type="AlphaFoldDB" id="B5Y944"/>
<evidence type="ECO:0000256" key="1">
    <source>
        <dbReference type="ARBA" id="ARBA00004651"/>
    </source>
</evidence>
<protein>
    <recommendedName>
        <fullName evidence="3">Cell division protein FtsX</fullName>
    </recommendedName>
</protein>
<dbReference type="KEGG" id="cpo:COPRO5265_0967"/>
<evidence type="ECO:0000259" key="11">
    <source>
        <dbReference type="Pfam" id="PF02687"/>
    </source>
</evidence>
<dbReference type="InterPro" id="IPR040690">
    <property type="entry name" value="FtsX_ECD"/>
</dbReference>
<sequence length="309" mass="34396">MQKNSNLWLNRLLRELVWAWRLIRSNIAQGAVLAGLIIIATLLGGFAFSTSVWFQKIQSTALSQLQTVVFIDKSLPQEEIQSIRADFVRRPGVAEVTFVSSEQALAELRLSLSQYSWLFENISENPIPPSFEIRFTSLESMKQFIDEMRTATYITDLLAPYEQAQSVSTFISGMYKAIFAILIVMVAVLAILAMLLVESEVLKQRESLALYSLLGASPRFLLMPFLLYIVSFAAIGVIVSVILGIYAAPLVIDLVNVVNSLLFGLTVPLSSWEPYVLLSAVLSVVFVFGGTYLAIHRSIREVASSELEM</sequence>
<feature type="domain" description="FtsX extracellular" evidence="12">
    <location>
        <begin position="66"/>
        <end position="155"/>
    </location>
</feature>
<reference evidence="14" key="1">
    <citation type="submission" date="2008-08" db="EMBL/GenBank/DDBJ databases">
        <title>The complete genome sequence of Coprothermobacter proteolyticus strain ATCC 5245 / DSM 5265 / BT.</title>
        <authorList>
            <person name="Dodson R.J."/>
            <person name="Durkin A.S."/>
            <person name="Wu M."/>
            <person name="Eisen J."/>
            <person name="Sutton G."/>
        </authorList>
    </citation>
    <scope>NUCLEOTIDE SEQUENCE [LARGE SCALE GENOMIC DNA]</scope>
    <source>
        <strain evidence="14">ATCC 35245 / DSM 5265 / OCM 4 / BT</strain>
    </source>
</reference>
<keyword evidence="5" id="KW-0132">Cell division</keyword>
<dbReference type="GO" id="GO:0032153">
    <property type="term" value="C:cell division site"/>
    <property type="evidence" value="ECO:0007669"/>
    <property type="project" value="TreeGrafter"/>
</dbReference>
<evidence type="ECO:0000256" key="8">
    <source>
        <dbReference type="ARBA" id="ARBA00023136"/>
    </source>
</evidence>
<feature type="transmembrane region" description="Helical" evidence="10">
    <location>
        <begin position="177"/>
        <end position="197"/>
    </location>
</feature>
<evidence type="ECO:0000256" key="3">
    <source>
        <dbReference type="ARBA" id="ARBA00021907"/>
    </source>
</evidence>
<keyword evidence="14" id="KW-1185">Reference proteome</keyword>
<keyword evidence="7 10" id="KW-1133">Transmembrane helix</keyword>
<evidence type="ECO:0000256" key="10">
    <source>
        <dbReference type="SAM" id="Phobius"/>
    </source>
</evidence>
<reference evidence="13 14" key="2">
    <citation type="journal article" date="2014" name="Genome Announc.">
        <title>Complete Genome Sequence of Coprothermobacter proteolyticus DSM 5265.</title>
        <authorList>
            <person name="Alexiev A."/>
            <person name="Coil D.A."/>
            <person name="Badger J.H."/>
            <person name="Enticknap J."/>
            <person name="Ward N."/>
            <person name="Robb F.T."/>
            <person name="Eisen J.A."/>
        </authorList>
    </citation>
    <scope>NUCLEOTIDE SEQUENCE [LARGE SCALE GENOMIC DNA]</scope>
    <source>
        <strain evidence="14">ATCC 35245 / DSM 5265 / OCM 4 / BT</strain>
    </source>
</reference>
<feature type="transmembrane region" description="Helical" evidence="10">
    <location>
        <begin position="275"/>
        <end position="295"/>
    </location>
</feature>
<dbReference type="Pfam" id="PF02687">
    <property type="entry name" value="FtsX"/>
    <property type="match status" value="1"/>
</dbReference>
<feature type="transmembrane region" description="Helical" evidence="10">
    <location>
        <begin position="27"/>
        <end position="48"/>
    </location>
</feature>
<dbReference type="STRING" id="309798.COPRO5265_0967"/>
<dbReference type="GO" id="GO:0051301">
    <property type="term" value="P:cell division"/>
    <property type="evidence" value="ECO:0007669"/>
    <property type="project" value="UniProtKB-KW"/>
</dbReference>
<evidence type="ECO:0000256" key="2">
    <source>
        <dbReference type="ARBA" id="ARBA00007379"/>
    </source>
</evidence>
<keyword evidence="8 10" id="KW-0472">Membrane</keyword>
<gene>
    <name evidence="13" type="ordered locus">COPRO5265_0967</name>
</gene>
<dbReference type="EMBL" id="CP001145">
    <property type="protein sequence ID" value="ACI17130.1"/>
    <property type="molecule type" value="Genomic_DNA"/>
</dbReference>
<evidence type="ECO:0000256" key="6">
    <source>
        <dbReference type="ARBA" id="ARBA00022692"/>
    </source>
</evidence>
<dbReference type="PANTHER" id="PTHR47755:SF1">
    <property type="entry name" value="CELL DIVISION PROTEIN FTSX"/>
    <property type="match status" value="1"/>
</dbReference>
<evidence type="ECO:0000313" key="13">
    <source>
        <dbReference type="EMBL" id="ACI17130.1"/>
    </source>
</evidence>
<organism evidence="13 14">
    <name type="scientific">Coprothermobacter proteolyticus (strain ATCC 35245 / DSM 5265 / OCM 4 / BT)</name>
    <dbReference type="NCBI Taxonomy" id="309798"/>
    <lineage>
        <taxon>Bacteria</taxon>
        <taxon>Pseudomonadati</taxon>
        <taxon>Coprothermobacterota</taxon>
        <taxon>Coprothermobacteria</taxon>
        <taxon>Coprothermobacterales</taxon>
        <taxon>Coprothermobacteraceae</taxon>
        <taxon>Coprothermobacter</taxon>
    </lineage>
</organism>
<evidence type="ECO:0000256" key="9">
    <source>
        <dbReference type="ARBA" id="ARBA00023306"/>
    </source>
</evidence>
<comment type="subcellular location">
    <subcellularLocation>
        <location evidence="1">Cell membrane</location>
        <topology evidence="1">Multi-pass membrane protein</topology>
    </subcellularLocation>
</comment>
<evidence type="ECO:0000256" key="5">
    <source>
        <dbReference type="ARBA" id="ARBA00022618"/>
    </source>
</evidence>
<dbReference type="Pfam" id="PF18075">
    <property type="entry name" value="FtsX_ECD"/>
    <property type="match status" value="1"/>
</dbReference>
<evidence type="ECO:0000256" key="4">
    <source>
        <dbReference type="ARBA" id="ARBA00022475"/>
    </source>
</evidence>
<dbReference type="Gene3D" id="3.30.70.3040">
    <property type="match status" value="1"/>
</dbReference>
<dbReference type="InterPro" id="IPR004513">
    <property type="entry name" value="FtsX"/>
</dbReference>
<evidence type="ECO:0000313" key="14">
    <source>
        <dbReference type="Proteomes" id="UP000001732"/>
    </source>
</evidence>
<evidence type="ECO:0000256" key="7">
    <source>
        <dbReference type="ARBA" id="ARBA00022989"/>
    </source>
</evidence>
<dbReference type="GO" id="GO:0005886">
    <property type="term" value="C:plasma membrane"/>
    <property type="evidence" value="ECO:0007669"/>
    <property type="project" value="UniProtKB-SubCell"/>
</dbReference>
<feature type="transmembrane region" description="Helical" evidence="10">
    <location>
        <begin position="250"/>
        <end position="269"/>
    </location>
</feature>